<dbReference type="Pfam" id="PF06422">
    <property type="entry name" value="PDR_CDR"/>
    <property type="match status" value="2"/>
</dbReference>
<organism>
    <name type="scientific">Serpula lacrymans var. lacrymans (strain S7.9)</name>
    <name type="common">Dry rot fungus</name>
    <dbReference type="NCBI Taxonomy" id="578457"/>
    <lineage>
        <taxon>Eukaryota</taxon>
        <taxon>Fungi</taxon>
        <taxon>Dikarya</taxon>
        <taxon>Basidiomycota</taxon>
        <taxon>Agaricomycotina</taxon>
        <taxon>Agaricomycetes</taxon>
        <taxon>Agaricomycetidae</taxon>
        <taxon>Boletales</taxon>
        <taxon>Coniophorineae</taxon>
        <taxon>Serpulaceae</taxon>
        <taxon>Serpula</taxon>
    </lineage>
</organism>
<feature type="transmembrane region" description="Helical" evidence="9">
    <location>
        <begin position="1149"/>
        <end position="1168"/>
    </location>
</feature>
<dbReference type="InterPro" id="IPR029481">
    <property type="entry name" value="ABC_trans_N"/>
</dbReference>
<accession>F8NSQ4</accession>
<dbReference type="GO" id="GO:0016020">
    <property type="term" value="C:membrane"/>
    <property type="evidence" value="ECO:0007669"/>
    <property type="project" value="UniProtKB-SubCell"/>
</dbReference>
<keyword evidence="6 9" id="KW-1133">Transmembrane helix</keyword>
<feature type="transmembrane region" description="Helical" evidence="9">
    <location>
        <begin position="571"/>
        <end position="596"/>
    </location>
</feature>
<gene>
    <name evidence="11" type="ORF">SERLADRAFT_368496</name>
</gene>
<evidence type="ECO:0000256" key="8">
    <source>
        <dbReference type="SAM" id="MobiDB-lite"/>
    </source>
</evidence>
<feature type="domain" description="ABC transporter" evidence="10">
    <location>
        <begin position="137"/>
        <end position="385"/>
    </location>
</feature>
<keyword evidence="5" id="KW-0067">ATP-binding</keyword>
<evidence type="ECO:0000256" key="3">
    <source>
        <dbReference type="ARBA" id="ARBA00022692"/>
    </source>
</evidence>
<feature type="transmembrane region" description="Helical" evidence="9">
    <location>
        <begin position="1224"/>
        <end position="1250"/>
    </location>
</feature>
<dbReference type="InterPro" id="IPR017871">
    <property type="entry name" value="ABC_transporter-like_CS"/>
</dbReference>
<protein>
    <recommendedName>
        <fullName evidence="10">ABC transporter domain-containing protein</fullName>
    </recommendedName>
</protein>
<keyword evidence="7 9" id="KW-0472">Membrane</keyword>
<evidence type="ECO:0000256" key="6">
    <source>
        <dbReference type="ARBA" id="ARBA00022989"/>
    </source>
</evidence>
<evidence type="ECO:0000256" key="7">
    <source>
        <dbReference type="ARBA" id="ARBA00023136"/>
    </source>
</evidence>
<comment type="subcellular location">
    <subcellularLocation>
        <location evidence="1">Membrane</location>
        <topology evidence="1">Multi-pass membrane protein</topology>
    </subcellularLocation>
</comment>
<dbReference type="InterPro" id="IPR013525">
    <property type="entry name" value="ABC2_TM"/>
</dbReference>
<feature type="transmembrane region" description="Helical" evidence="9">
    <location>
        <begin position="741"/>
        <end position="762"/>
    </location>
</feature>
<feature type="region of interest" description="Disordered" evidence="8">
    <location>
        <begin position="784"/>
        <end position="825"/>
    </location>
</feature>
<evidence type="ECO:0000313" key="11">
    <source>
        <dbReference type="EMBL" id="EGO26978.1"/>
    </source>
</evidence>
<feature type="compositionally biased region" description="Polar residues" evidence="8">
    <location>
        <begin position="784"/>
        <end position="794"/>
    </location>
</feature>
<feature type="transmembrane region" description="Helical" evidence="9">
    <location>
        <begin position="496"/>
        <end position="517"/>
    </location>
</feature>
<dbReference type="Pfam" id="PF00005">
    <property type="entry name" value="ABC_tran"/>
    <property type="match status" value="2"/>
</dbReference>
<dbReference type="RefSeq" id="XP_007317151.1">
    <property type="nucleotide sequence ID" value="XM_007317089.1"/>
</dbReference>
<dbReference type="PANTHER" id="PTHR19241">
    <property type="entry name" value="ATP-BINDING CASSETTE TRANSPORTER"/>
    <property type="match status" value="1"/>
</dbReference>
<dbReference type="OrthoDB" id="245989at2759"/>
<name>F8NSQ4_SERL9</name>
<dbReference type="InterPro" id="IPR010929">
    <property type="entry name" value="PDR_CDR_ABC"/>
</dbReference>
<evidence type="ECO:0000256" key="2">
    <source>
        <dbReference type="ARBA" id="ARBA00022448"/>
    </source>
</evidence>
<dbReference type="PROSITE" id="PS00211">
    <property type="entry name" value="ABC_TRANSPORTER_1"/>
    <property type="match status" value="1"/>
</dbReference>
<feature type="transmembrane region" description="Helical" evidence="9">
    <location>
        <begin position="529"/>
        <end position="550"/>
    </location>
</feature>
<dbReference type="SMART" id="SM00382">
    <property type="entry name" value="AAA"/>
    <property type="match status" value="2"/>
</dbReference>
<dbReference type="Proteomes" id="UP000008064">
    <property type="component" value="Unassembled WGS sequence"/>
</dbReference>
<evidence type="ECO:0000256" key="1">
    <source>
        <dbReference type="ARBA" id="ARBA00004141"/>
    </source>
</evidence>
<dbReference type="InterPro" id="IPR003593">
    <property type="entry name" value="AAA+_ATPase"/>
</dbReference>
<feature type="compositionally biased region" description="Basic and acidic residues" evidence="8">
    <location>
        <begin position="811"/>
        <end position="824"/>
    </location>
</feature>
<evidence type="ECO:0000256" key="4">
    <source>
        <dbReference type="ARBA" id="ARBA00022741"/>
    </source>
</evidence>
<dbReference type="GO" id="GO:0005524">
    <property type="term" value="F:ATP binding"/>
    <property type="evidence" value="ECO:0007669"/>
    <property type="project" value="UniProtKB-KW"/>
</dbReference>
<feature type="region of interest" description="Disordered" evidence="8">
    <location>
        <begin position="57"/>
        <end position="81"/>
    </location>
</feature>
<dbReference type="EMBL" id="GL945432">
    <property type="protein sequence ID" value="EGO26978.1"/>
    <property type="molecule type" value="Genomic_DNA"/>
</dbReference>
<dbReference type="Gene3D" id="3.40.50.300">
    <property type="entry name" value="P-loop containing nucleotide triphosphate hydrolases"/>
    <property type="match status" value="2"/>
</dbReference>
<dbReference type="InterPro" id="IPR003439">
    <property type="entry name" value="ABC_transporter-like_ATP-bd"/>
</dbReference>
<dbReference type="KEGG" id="sla:SERLADRAFT_368496"/>
<feature type="transmembrane region" description="Helical" evidence="9">
    <location>
        <begin position="1412"/>
        <end position="1433"/>
    </location>
</feature>
<dbReference type="CDD" id="cd03233">
    <property type="entry name" value="ABCG_PDR_domain1"/>
    <property type="match status" value="1"/>
</dbReference>
<dbReference type="GO" id="GO:0140359">
    <property type="term" value="F:ABC-type transporter activity"/>
    <property type="evidence" value="ECO:0007669"/>
    <property type="project" value="InterPro"/>
</dbReference>
<dbReference type="InterPro" id="IPR027417">
    <property type="entry name" value="P-loop_NTPase"/>
</dbReference>
<dbReference type="Pfam" id="PF14510">
    <property type="entry name" value="ABC_trans_N"/>
    <property type="match status" value="1"/>
</dbReference>
<evidence type="ECO:0000259" key="10">
    <source>
        <dbReference type="PROSITE" id="PS50893"/>
    </source>
</evidence>
<feature type="transmembrane region" description="Helical" evidence="9">
    <location>
        <begin position="1262"/>
        <end position="1282"/>
    </location>
</feature>
<reference evidence="11" key="1">
    <citation type="submission" date="2011-04" db="EMBL/GenBank/DDBJ databases">
        <title>Evolution of plant cell wall degrading machinery underlies the functional diversity of forest fungi.</title>
        <authorList>
            <consortium name="US DOE Joint Genome Institute (JGI-PGF)"/>
            <person name="Eastwood D.C."/>
            <person name="Floudas D."/>
            <person name="Binder M."/>
            <person name="Majcherczyk A."/>
            <person name="Schneider P."/>
            <person name="Aerts A."/>
            <person name="Asiegbu F.O."/>
            <person name="Baker S.E."/>
            <person name="Barry K."/>
            <person name="Bendiksby M."/>
            <person name="Blumentritt M."/>
            <person name="Coutinho P.M."/>
            <person name="Cullen D."/>
            <person name="Cullen D."/>
            <person name="Gathman A."/>
            <person name="Goodell B."/>
            <person name="Henrissat B."/>
            <person name="Ihrmark K."/>
            <person name="Kauserud H."/>
            <person name="Kohler A."/>
            <person name="LaButti K."/>
            <person name="Lapidus A."/>
            <person name="Lavin J.L."/>
            <person name="Lee Y.-H."/>
            <person name="Lindquist E."/>
            <person name="Lilly W."/>
            <person name="Lucas S."/>
            <person name="Morin E."/>
            <person name="Murat C."/>
            <person name="Oguiza J.A."/>
            <person name="Park J."/>
            <person name="Pisabarro A.G."/>
            <person name="Riley R."/>
            <person name="Rosling A."/>
            <person name="Salamov A."/>
            <person name="Schmidt O."/>
            <person name="Schmutz J."/>
            <person name="Skrede I."/>
            <person name="Stenlid J."/>
            <person name="Wiebenga A."/>
            <person name="Xie X."/>
            <person name="Kues U."/>
            <person name="Hibbett D.S."/>
            <person name="Hoffmeister D."/>
            <person name="Hogberg N."/>
            <person name="Martin F."/>
            <person name="Grigoriev I.V."/>
            <person name="Watkinson S.C."/>
        </authorList>
    </citation>
    <scope>NUCLEOTIDE SEQUENCE</scope>
    <source>
        <strain evidence="11">S7.9</strain>
    </source>
</reference>
<keyword evidence="3 9" id="KW-0812">Transmembrane</keyword>
<feature type="transmembrane region" description="Helical" evidence="9">
    <location>
        <begin position="1180"/>
        <end position="1203"/>
    </location>
</feature>
<dbReference type="Pfam" id="PF01061">
    <property type="entry name" value="ABC2_membrane"/>
    <property type="match status" value="2"/>
</dbReference>
<keyword evidence="2" id="KW-0813">Transport</keyword>
<feature type="transmembrane region" description="Helical" evidence="9">
    <location>
        <begin position="1289"/>
        <end position="1308"/>
    </location>
</feature>
<dbReference type="GO" id="GO:0016887">
    <property type="term" value="F:ATP hydrolysis activity"/>
    <property type="evidence" value="ECO:0007669"/>
    <property type="project" value="InterPro"/>
</dbReference>
<proteinExistence type="predicted"/>
<feature type="region of interest" description="Disordered" evidence="8">
    <location>
        <begin position="1"/>
        <end position="26"/>
    </location>
</feature>
<dbReference type="SUPFAM" id="SSF52540">
    <property type="entry name" value="P-loop containing nucleoside triphosphate hydrolases"/>
    <property type="match status" value="2"/>
</dbReference>
<evidence type="ECO:0000256" key="5">
    <source>
        <dbReference type="ARBA" id="ARBA00022840"/>
    </source>
</evidence>
<sequence>MPVDRSPLTDMRKEQSSLPERTGLSASHVDVDYFDPQGVRELRRALSRPYSQQIISEASPSLESTHGPGDADSSDTVLNHPNDLERNLRYTLKKRDEADIKSRELGVLFEDLRVVGLGNSASFQQTLGSLLNPWNIIKSINDSRHPRLRDILKDFRGVVRPGEMLLVLGRPGSGCSTFLKVLANQRKEFHAVHGNVHYNSFSPEDISHRYRGDVQYSPEDDIHFPTLTVEQTIGFAAKTRAPHSRIDGQNRQDYRNVTTDVLTTVFGLRHVKKSPVGNAAIRGVSGGEKKRVSISEALATRSLLNSWDNSTRGLDASTAVEFVRALRIATDVGRLSTIVSIYQAGESLYEMFDKVCVIYEGRMAYFGPADRARQYFIDMGYEPANRQTTSDFLVSVTDPHGRIVRTGMSVPRSSSEFEEYYRRSDIMNINEKDMASFRDQVFGKDHLVASYKASAKADQSRHTFDSSPYTISIPMQVRAVMTRRVQILKGSWTAQLINTMAFILQAIILGTTFLKLAPATSAFYSRGGILFFSVFLPALFAMSEIPSLFAQRPIVRRHQKAAMYHPFIEGLAMTLVDIPVTFCTISIYCIILYFLVGLQRTAAQFFTLFLFVFVTAIIMKSLFRGLAASFKAEAPAQAIAGIMVLALSLYTGYLIPMPSMIGGLKWITYINPIRYSFEAILTNEFHTLNGLCTSIVPSGPGYENVQEDNRACTTIGSTPGNLYVDGNIFAALSFGYSYNNVWRNLGILIAFCIFFTTWLLVFTEFNTASAGQSSVTVFKRGSSSLPVQDATDSSSNDEEKDQATTATPVESHLESRVQSEKDAQEALAEQPRMTDIFSWQHINYDVSVSGESRRLLNDVSGYVAPGKLTALMGESGAGKTTLLNALAERIDTGTVTGDRFVNGHPLPRDFRAQTGYCQQTDTHLPTMTVRESLLFSAKMRQPLSVPMAEKEAYVNKCLAMCGLEAFAEATVGSLGVEHKKRTTIAVELAAKPQLLLFLDEPTSGLDSQSAWAIPSAELFQVFDRLLLLRKGGETVYFGDLGKNATSLLRYFEKNGSRSCEPLENPAEFMLDVIGAGATASSENDWHQTWTQSRESELLQEDIENIHADGQKHPPIKATFRSDFATPWAYQTWTLLKRAMLDHWRNPTYLMAKIMLNIVGGLLIGFTFFKRKDTIEGTQNKLFSIYMGLILSVPLANQLQVVFLKMRNIYEIRERPSRTYGWTALVTSQILVEIPWNILGSTLFFLCWYWTVGFPSSRGGFTYLLYGVLFPVYYTTIGQAVAAMSPTAEIAGILFSFLFSFVLTFNGVLQPYSQLGWWQWMYRISPYSYLIEALVGQVTGGQLINCASTELTTIEPPSGSSCGSYLGPFVSMQGGYLVNPSATSSCQYCADRTTDQWLLQMFNISPSHHWRDLGIFCAFIVFNTAAVFIFTYLFRIRSYSFFGTFFRWLGRLLPSKHQKSKTREVGTT</sequence>
<keyword evidence="4" id="KW-0547">Nucleotide-binding</keyword>
<dbReference type="GeneID" id="18810252"/>
<feature type="transmembrane region" description="Helical" evidence="9">
    <location>
        <begin position="602"/>
        <end position="623"/>
    </location>
</feature>
<evidence type="ECO:0000256" key="9">
    <source>
        <dbReference type="SAM" id="Phobius"/>
    </source>
</evidence>
<dbReference type="PROSITE" id="PS50893">
    <property type="entry name" value="ABC_TRANSPORTER_2"/>
    <property type="match status" value="2"/>
</dbReference>
<feature type="domain" description="ABC transporter" evidence="10">
    <location>
        <begin position="831"/>
        <end position="1081"/>
    </location>
</feature>
<dbReference type="InterPro" id="IPR034001">
    <property type="entry name" value="ABCG_PDR_1"/>
</dbReference>
<feature type="transmembrane region" description="Helical" evidence="9">
    <location>
        <begin position="635"/>
        <end position="655"/>
    </location>
</feature>
<dbReference type="HOGENOM" id="CLU_000604_35_0_1"/>